<sequence>MQEKNTETGEKEINPYDYILSDFNLKHLSDLFILKHLRQQIHTDTKGFFSLFPEQIEIDFGAFSHESATLPFPIVQVQQTANLVKLSCRCDTPKNKLCEHQAQVLYNILQRQDLLVFFDENLRRQKLKKIAVDYGLENEENLDARFNLKFENGELTIKPKITALQAFNTEAKQQLEAVLLPDKKLKIPIRNQKDANKMILVLSQHRYYNNLNIELFEAQITKTGKAKNPFKSVSPADLIFKVEDNTALKYYSGVSKFQNNYTPGQVETELEALKAIAKNPLNIPVYLHDAKASVNIQASSIAAVELMVLDADLRLTVNQKDDFFEISGRLIIEGNAYALENLRIRHQYFVQLNNKLYLLPRADLVKVISFFIKQSNRLVIYKSKYAEFQKNILIQLEGSIQVDYSYLKPATPKQIEEKGFDLENEKLIYLSESEEYILITPVMRYGNLEIPVLSKKQIQAQDKFGNLFTLHREEDAELQFTAEILKQHPFFYDQETNDSYYLHRKRFLEEAWFLDAFETWRSKDIHILGFNQLKNNKLNQHKAEINIEVLSGTDWFETKVQVKFGKQKVALKHLHKSIRNKSKFITLDDGTQGILPEEWLEKFTGYFNAGEIVEDSLLTHKIKYASIDDLYEDALLDGQVRNELQNLKQKFDGINAAEEVELPKALKATLRHYQKDGLNRLNFLDDFNFGSILADDMGLGKTIQIIAFILSQREKVENNVNLVVVPASLIFNWKAEVKKFAPSIKVKTIYGADRIKNTNDFEGFEIILTSYGTLLSDIRFLKDYRFNYIFLDESQNIKNPESQRYKTVRMLQSRNKVALTGTPVENNTFDLYGQLSFACPGLFGSKQQFADLYSTPIDQFKDSKRAAELRRKIKPFILRRTKEQVAKELPDKTEIVLYCEMGEEQREVYEANKKEIQDYIMGKSEDDLPKSSMHVLRSITRLRQICNSAALLADGKSYLQASSKIDVLMEQIESKAGNHKILVFSQFVTMLDLIKKQLEAKGIRYEYLTGQSRKREEIVQSFQNNADIPVFLISLKAGGTGLNLTQADYVYLVDPWWNPAVENQAIDRAYRIGQHKNVMAVRLICPNTIEEKIMKLQSVKKDLVKDLIQNEGIIFKNLTKKALLGLLS</sequence>
<gene>
    <name evidence="4" type="ORF">GCM10022246_06330</name>
</gene>
<dbReference type="EMBL" id="BAABAK010000003">
    <property type="protein sequence ID" value="GAA3954937.1"/>
    <property type="molecule type" value="Genomic_DNA"/>
</dbReference>
<dbReference type="Pfam" id="PF00176">
    <property type="entry name" value="SNF2-rel_dom"/>
    <property type="match status" value="1"/>
</dbReference>
<evidence type="ECO:0000259" key="2">
    <source>
        <dbReference type="PROSITE" id="PS51192"/>
    </source>
</evidence>
<accession>A0ABP7NY42</accession>
<dbReference type="CDD" id="cd18793">
    <property type="entry name" value="SF2_C_SNF"/>
    <property type="match status" value="1"/>
</dbReference>
<evidence type="ECO:0000313" key="5">
    <source>
        <dbReference type="Proteomes" id="UP001501081"/>
    </source>
</evidence>
<feature type="domain" description="Helicase ATP-binding" evidence="2">
    <location>
        <begin position="682"/>
        <end position="841"/>
    </location>
</feature>
<protein>
    <recommendedName>
        <fullName evidence="6">DNA helicase</fullName>
    </recommendedName>
</protein>
<dbReference type="InterPro" id="IPR038718">
    <property type="entry name" value="SNF2-like_sf"/>
</dbReference>
<dbReference type="InterPro" id="IPR000330">
    <property type="entry name" value="SNF2_N"/>
</dbReference>
<evidence type="ECO:0000259" key="3">
    <source>
        <dbReference type="PROSITE" id="PS51194"/>
    </source>
</evidence>
<keyword evidence="1" id="KW-0378">Hydrolase</keyword>
<dbReference type="Proteomes" id="UP001501081">
    <property type="component" value="Unassembled WGS sequence"/>
</dbReference>
<dbReference type="PROSITE" id="PS51194">
    <property type="entry name" value="HELICASE_CTER"/>
    <property type="match status" value="1"/>
</dbReference>
<dbReference type="InterPro" id="IPR027417">
    <property type="entry name" value="P-loop_NTPase"/>
</dbReference>
<dbReference type="Gene3D" id="3.40.50.300">
    <property type="entry name" value="P-loop containing nucleotide triphosphate hydrolases"/>
    <property type="match status" value="1"/>
</dbReference>
<dbReference type="InterPro" id="IPR049730">
    <property type="entry name" value="SNF2/RAD54-like_C"/>
</dbReference>
<dbReference type="Gene3D" id="3.40.50.10810">
    <property type="entry name" value="Tandem AAA-ATPase domain"/>
    <property type="match status" value="1"/>
</dbReference>
<evidence type="ECO:0000256" key="1">
    <source>
        <dbReference type="ARBA" id="ARBA00022801"/>
    </source>
</evidence>
<dbReference type="SMART" id="SM00487">
    <property type="entry name" value="DEXDc"/>
    <property type="match status" value="1"/>
</dbReference>
<dbReference type="Pfam" id="PF00271">
    <property type="entry name" value="Helicase_C"/>
    <property type="match status" value="1"/>
</dbReference>
<dbReference type="SMART" id="SM00490">
    <property type="entry name" value="HELICc"/>
    <property type="match status" value="1"/>
</dbReference>
<dbReference type="SUPFAM" id="SSF52540">
    <property type="entry name" value="P-loop containing nucleoside triphosphate hydrolases"/>
    <property type="match status" value="2"/>
</dbReference>
<dbReference type="RefSeq" id="WP_344764875.1">
    <property type="nucleotide sequence ID" value="NZ_BAABAK010000003.1"/>
</dbReference>
<dbReference type="PROSITE" id="PS51192">
    <property type="entry name" value="HELICASE_ATP_BIND_1"/>
    <property type="match status" value="1"/>
</dbReference>
<name>A0ABP7NY42_9SPHI</name>
<comment type="caution">
    <text evidence="4">The sequence shown here is derived from an EMBL/GenBank/DDBJ whole genome shotgun (WGS) entry which is preliminary data.</text>
</comment>
<organism evidence="4 5">
    <name type="scientific">Pedobacter ginsengiterrae</name>
    <dbReference type="NCBI Taxonomy" id="871696"/>
    <lineage>
        <taxon>Bacteria</taxon>
        <taxon>Pseudomonadati</taxon>
        <taxon>Bacteroidota</taxon>
        <taxon>Sphingobacteriia</taxon>
        <taxon>Sphingobacteriales</taxon>
        <taxon>Sphingobacteriaceae</taxon>
        <taxon>Pedobacter</taxon>
    </lineage>
</organism>
<reference evidence="5" key="1">
    <citation type="journal article" date="2019" name="Int. J. Syst. Evol. Microbiol.">
        <title>The Global Catalogue of Microorganisms (GCM) 10K type strain sequencing project: providing services to taxonomists for standard genome sequencing and annotation.</title>
        <authorList>
            <consortium name="The Broad Institute Genomics Platform"/>
            <consortium name="The Broad Institute Genome Sequencing Center for Infectious Disease"/>
            <person name="Wu L."/>
            <person name="Ma J."/>
        </authorList>
    </citation>
    <scope>NUCLEOTIDE SEQUENCE [LARGE SCALE GENOMIC DNA]</scope>
    <source>
        <strain evidence="5">JCM 17338</strain>
    </source>
</reference>
<keyword evidence="5" id="KW-1185">Reference proteome</keyword>
<dbReference type="InterPro" id="IPR001650">
    <property type="entry name" value="Helicase_C-like"/>
</dbReference>
<dbReference type="InterPro" id="IPR014001">
    <property type="entry name" value="Helicase_ATP-bd"/>
</dbReference>
<evidence type="ECO:0008006" key="6">
    <source>
        <dbReference type="Google" id="ProtNLM"/>
    </source>
</evidence>
<proteinExistence type="predicted"/>
<evidence type="ECO:0000313" key="4">
    <source>
        <dbReference type="EMBL" id="GAA3954937.1"/>
    </source>
</evidence>
<feature type="domain" description="Helicase C-terminal" evidence="3">
    <location>
        <begin position="964"/>
        <end position="1119"/>
    </location>
</feature>
<dbReference type="PANTHER" id="PTHR10799">
    <property type="entry name" value="SNF2/RAD54 HELICASE FAMILY"/>
    <property type="match status" value="1"/>
</dbReference>